<dbReference type="InterPro" id="IPR009385">
    <property type="entry name" value="Plasmid_inh_PsiB"/>
</dbReference>
<dbReference type="EMBL" id="AAGMPN010000032">
    <property type="protein sequence ID" value="EBP6409655.1"/>
    <property type="molecule type" value="Genomic_DNA"/>
</dbReference>
<reference evidence="1" key="1">
    <citation type="submission" date="2018-07" db="EMBL/GenBank/DDBJ databases">
        <authorList>
            <consortium name="GenomeTrakr network: Whole genome sequencing for foodborne pathogen traceback"/>
        </authorList>
    </citation>
    <scope>NUCLEOTIDE SEQUENCE</scope>
    <source>
        <strain evidence="1">TX-883888.SUB.3</strain>
    </source>
</reference>
<gene>
    <name evidence="1" type="primary">psiB</name>
    <name evidence="1" type="ORF">ABC99_10950</name>
</gene>
<sequence>MSIENMCAEELEHQRRKGFIARRALSESVIADLIIPNGWHAAAEYQQEFGGLYPVQVRFWPSHGRFSLVLCSPGAVSSHWKMLLISGSAQRVELLRQFQKYCFTQISNVLIRTNQLDRDGYIFDGIAGSFRT</sequence>
<accession>A0A5U3R486</accession>
<proteinExistence type="predicted"/>
<evidence type="ECO:0000313" key="1">
    <source>
        <dbReference type="EMBL" id="EBP6409655.1"/>
    </source>
</evidence>
<dbReference type="AlphaFoldDB" id="A0A5U3R486"/>
<dbReference type="NCBIfam" id="NF010255">
    <property type="entry name" value="PRK13701.1"/>
    <property type="match status" value="1"/>
</dbReference>
<comment type="caution">
    <text evidence="1">The sequence shown here is derived from an EMBL/GenBank/DDBJ whole genome shotgun (WGS) entry which is preliminary data.</text>
</comment>
<organism evidence="1">
    <name type="scientific">Salmonella enterica</name>
    <name type="common">Salmonella choleraesuis</name>
    <dbReference type="NCBI Taxonomy" id="28901"/>
    <lineage>
        <taxon>Bacteria</taxon>
        <taxon>Pseudomonadati</taxon>
        <taxon>Pseudomonadota</taxon>
        <taxon>Gammaproteobacteria</taxon>
        <taxon>Enterobacterales</taxon>
        <taxon>Enterobacteriaceae</taxon>
        <taxon>Salmonella</taxon>
    </lineage>
</organism>
<dbReference type="InterPro" id="IPR038131">
    <property type="entry name" value="PsiB-like_sf"/>
</dbReference>
<protein>
    <submittedName>
        <fullName evidence="1">Conjugation system SOS inhibitor PsiB</fullName>
    </submittedName>
</protein>
<dbReference type="Pfam" id="PF06290">
    <property type="entry name" value="PsiB"/>
    <property type="match status" value="1"/>
</dbReference>
<name>A0A5U3R486_SALER</name>
<dbReference type="Gene3D" id="3.40.50.11880">
    <property type="entry name" value="Plasmid SOS inhibition protein"/>
    <property type="match status" value="1"/>
</dbReference>